<dbReference type="HOGENOM" id="CLU_1692678_0_0_0"/>
<evidence type="ECO:0000313" key="4">
    <source>
        <dbReference type="Proteomes" id="UP000002881"/>
    </source>
</evidence>
<keyword evidence="1" id="KW-0472">Membrane</keyword>
<dbReference type="Pfam" id="PF07331">
    <property type="entry name" value="TctB"/>
    <property type="match status" value="1"/>
</dbReference>
<feature type="transmembrane region" description="Helical" evidence="1">
    <location>
        <begin position="123"/>
        <end position="149"/>
    </location>
</feature>
<feature type="transmembrane region" description="Helical" evidence="1">
    <location>
        <begin position="45"/>
        <end position="63"/>
    </location>
</feature>
<dbReference type="KEGG" id="mpg:Theba_1422"/>
<dbReference type="AlphaFoldDB" id="I2F5A5"/>
<evidence type="ECO:0000313" key="3">
    <source>
        <dbReference type="EMBL" id="AFK07108.1"/>
    </source>
</evidence>
<dbReference type="RefSeq" id="WP_014731053.1">
    <property type="nucleotide sequence ID" value="NC_017934.1"/>
</dbReference>
<proteinExistence type="predicted"/>
<accession>I2F5A5</accession>
<keyword evidence="1" id="KW-0812">Transmembrane</keyword>
<keyword evidence="4" id="KW-1185">Reference proteome</keyword>
<dbReference type="Proteomes" id="UP000002881">
    <property type="component" value="Chromosome"/>
</dbReference>
<dbReference type="STRING" id="660470.Theba_1422"/>
<feature type="domain" description="DUF1468" evidence="2">
    <location>
        <begin position="16"/>
        <end position="150"/>
    </location>
</feature>
<dbReference type="EMBL" id="CP003532">
    <property type="protein sequence ID" value="AFK07108.1"/>
    <property type="molecule type" value="Genomic_DNA"/>
</dbReference>
<dbReference type="GeneID" id="87107226"/>
<feature type="transmembrane region" description="Helical" evidence="1">
    <location>
        <begin position="12"/>
        <end position="33"/>
    </location>
</feature>
<keyword evidence="1" id="KW-1133">Transmembrane helix</keyword>
<gene>
    <name evidence="3" type="ORF">Theba_1422</name>
</gene>
<protein>
    <recommendedName>
        <fullName evidence="2">DUF1468 domain-containing protein</fullName>
    </recommendedName>
</protein>
<name>I2F5A5_9BACT</name>
<organism evidence="3 4">
    <name type="scientific">Mesotoga prima MesG1.Ag.4.2</name>
    <dbReference type="NCBI Taxonomy" id="660470"/>
    <lineage>
        <taxon>Bacteria</taxon>
        <taxon>Thermotogati</taxon>
        <taxon>Thermotogota</taxon>
        <taxon>Thermotogae</taxon>
        <taxon>Kosmotogales</taxon>
        <taxon>Kosmotogaceae</taxon>
        <taxon>Mesotoga</taxon>
    </lineage>
</organism>
<feature type="transmembrane region" description="Helical" evidence="1">
    <location>
        <begin position="84"/>
        <end position="111"/>
    </location>
</feature>
<reference evidence="3 4" key="1">
    <citation type="journal article" date="2012" name="Genome Biol. Evol.">
        <title>Genome Sequence of the Mesophilic Thermotogales Bacterium Mesotoga prima MesG1.Ag.4.2 Reveals the Largest Thermotogales Genome To Date.</title>
        <authorList>
            <person name="Zhaxybayeva O."/>
            <person name="Swithers K.S."/>
            <person name="Foght J."/>
            <person name="Green A.G."/>
            <person name="Bruce D."/>
            <person name="Detter C."/>
            <person name="Han S."/>
            <person name="Teshima H."/>
            <person name="Han J."/>
            <person name="Woyke T."/>
            <person name="Pitluck S."/>
            <person name="Nolan M."/>
            <person name="Ivanova N."/>
            <person name="Pati A."/>
            <person name="Land M.L."/>
            <person name="Dlutek M."/>
            <person name="Doolittle W.F."/>
            <person name="Noll K.M."/>
            <person name="Nesbo C.L."/>
        </authorList>
    </citation>
    <scope>NUCLEOTIDE SEQUENCE [LARGE SCALE GENOMIC DNA]</scope>
    <source>
        <strain evidence="4">mesG1.Ag.4.2</strain>
    </source>
</reference>
<sequence length="150" mass="16458" precursor="true">MKEKTSGGLNFQIIEGAFFAVIAVFIIVVSAGMNPYGSWSLAPGLFPLIMGVILLVLAISPIFQAVRSKSFKSGGFDKVDWLRITISMALTFIYVWLLPMIGFIAISIPYLASMLLLLGEKRWWLLGIISVGTTLGLYYAFGVLLSVYLP</sequence>
<evidence type="ECO:0000259" key="2">
    <source>
        <dbReference type="Pfam" id="PF07331"/>
    </source>
</evidence>
<dbReference type="InterPro" id="IPR009936">
    <property type="entry name" value="DUF1468"/>
</dbReference>
<evidence type="ECO:0000256" key="1">
    <source>
        <dbReference type="SAM" id="Phobius"/>
    </source>
</evidence>